<feature type="transmembrane region" description="Helical" evidence="11">
    <location>
        <begin position="36"/>
        <end position="54"/>
    </location>
</feature>
<reference evidence="14 15" key="1">
    <citation type="submission" date="2016-02" db="EMBL/GenBank/DDBJ databases">
        <title>Band-tailed pigeon sequencing and assembly.</title>
        <authorList>
            <person name="Soares A.E."/>
            <person name="Novak B.J."/>
            <person name="Rice E.S."/>
            <person name="O'Connell B."/>
            <person name="Chang D."/>
            <person name="Weber S."/>
            <person name="Shapiro B."/>
        </authorList>
    </citation>
    <scope>NUCLEOTIDE SEQUENCE [LARGE SCALE GENOMIC DNA]</scope>
    <source>
        <strain evidence="14">BTP2013</strain>
        <tissue evidence="14">Blood</tissue>
    </source>
</reference>
<dbReference type="OrthoDB" id="297496at2759"/>
<keyword evidence="5 11" id="KW-1133">Transmembrane helix</keyword>
<proteinExistence type="inferred from homology"/>
<evidence type="ECO:0000256" key="4">
    <source>
        <dbReference type="ARBA" id="ARBA00022958"/>
    </source>
</evidence>
<evidence type="ECO:0000256" key="5">
    <source>
        <dbReference type="ARBA" id="ARBA00022989"/>
    </source>
</evidence>
<sequence>MLVAVAYAGLLVLGALGLWALEGTPRTPNGSRWDPAGALLFVTTLLTTVGYGSVTPLSAAGRAFCAAYAVVGVPVTMLTLTATARRLMGPLADRPRRYLQVHWGFTRHGAARTHFVLLVGVTMGVLVLLPAAVFHVLEGTWSYLDAVYFCVISLCTIGLGDLVPAETPGQPFRQLYQVGVAAYLLLGLTGVLLLAQTFQRLVELHGVTGVTGVTVSPAGDAEEGAGLLEGTRDGEKPARGDRRSAGGDTGGHRGGGQ</sequence>
<feature type="transmembrane region" description="Helical" evidence="11">
    <location>
        <begin position="175"/>
        <end position="195"/>
    </location>
</feature>
<feature type="compositionally biased region" description="Low complexity" evidence="10">
    <location>
        <begin position="218"/>
        <end position="229"/>
    </location>
</feature>
<protein>
    <recommendedName>
        <fullName evidence="13">Potassium channel domain-containing protein</fullName>
    </recommendedName>
</protein>
<accession>A0A1V4K761</accession>
<evidence type="ECO:0000256" key="1">
    <source>
        <dbReference type="ARBA" id="ARBA00004141"/>
    </source>
</evidence>
<evidence type="ECO:0000259" key="13">
    <source>
        <dbReference type="Pfam" id="PF07885"/>
    </source>
</evidence>
<keyword evidence="12" id="KW-0732">Signal</keyword>
<keyword evidence="3 9" id="KW-0812">Transmembrane</keyword>
<feature type="signal peptide" evidence="12">
    <location>
        <begin position="1"/>
        <end position="17"/>
    </location>
</feature>
<feature type="domain" description="Potassium channel" evidence="13">
    <location>
        <begin position="124"/>
        <end position="202"/>
    </location>
</feature>
<dbReference type="SUPFAM" id="SSF81324">
    <property type="entry name" value="Voltage-gated potassium channels"/>
    <property type="match status" value="2"/>
</dbReference>
<evidence type="ECO:0000256" key="2">
    <source>
        <dbReference type="ARBA" id="ARBA00022448"/>
    </source>
</evidence>
<dbReference type="InterPro" id="IPR013099">
    <property type="entry name" value="K_chnl_dom"/>
</dbReference>
<evidence type="ECO:0000256" key="11">
    <source>
        <dbReference type="SAM" id="Phobius"/>
    </source>
</evidence>
<feature type="transmembrane region" description="Helical" evidence="11">
    <location>
        <begin position="66"/>
        <end position="84"/>
    </location>
</feature>
<keyword evidence="6 9" id="KW-0406">Ion transport</keyword>
<dbReference type="EMBL" id="LSYS01004309">
    <property type="protein sequence ID" value="OPJ80279.1"/>
    <property type="molecule type" value="Genomic_DNA"/>
</dbReference>
<keyword evidence="4" id="KW-0630">Potassium</keyword>
<dbReference type="PRINTS" id="PR01096">
    <property type="entry name" value="TWIK1CHANNEL"/>
</dbReference>
<dbReference type="Gene3D" id="1.10.287.70">
    <property type="match status" value="1"/>
</dbReference>
<dbReference type="InterPro" id="IPR003280">
    <property type="entry name" value="2pore_dom_K_chnl"/>
</dbReference>
<dbReference type="STRING" id="372326.A0A1V4K761"/>
<comment type="similarity">
    <text evidence="9">Belongs to the two pore domain potassium channel (TC 1.A.1.8) family.</text>
</comment>
<feature type="chain" id="PRO_5012008268" description="Potassium channel domain-containing protein" evidence="12">
    <location>
        <begin position="18"/>
        <end position="257"/>
    </location>
</feature>
<feature type="transmembrane region" description="Helical" evidence="11">
    <location>
        <begin position="146"/>
        <end position="163"/>
    </location>
</feature>
<organism evidence="14 15">
    <name type="scientific">Patagioenas fasciata monilis</name>
    <dbReference type="NCBI Taxonomy" id="372326"/>
    <lineage>
        <taxon>Eukaryota</taxon>
        <taxon>Metazoa</taxon>
        <taxon>Chordata</taxon>
        <taxon>Craniata</taxon>
        <taxon>Vertebrata</taxon>
        <taxon>Euteleostomi</taxon>
        <taxon>Archelosauria</taxon>
        <taxon>Archosauria</taxon>
        <taxon>Dinosauria</taxon>
        <taxon>Saurischia</taxon>
        <taxon>Theropoda</taxon>
        <taxon>Coelurosauria</taxon>
        <taxon>Aves</taxon>
        <taxon>Neognathae</taxon>
        <taxon>Neoaves</taxon>
        <taxon>Columbimorphae</taxon>
        <taxon>Columbiformes</taxon>
        <taxon>Columbidae</taxon>
        <taxon>Patagioenas</taxon>
    </lineage>
</organism>
<keyword evidence="8 9" id="KW-0407">Ion channel</keyword>
<feature type="domain" description="Potassium channel" evidence="13">
    <location>
        <begin position="20"/>
        <end position="87"/>
    </location>
</feature>
<keyword evidence="2 9" id="KW-0813">Transport</keyword>
<evidence type="ECO:0000256" key="10">
    <source>
        <dbReference type="SAM" id="MobiDB-lite"/>
    </source>
</evidence>
<evidence type="ECO:0000256" key="8">
    <source>
        <dbReference type="ARBA" id="ARBA00023303"/>
    </source>
</evidence>
<dbReference type="InterPro" id="IPR001779">
    <property type="entry name" value="2pore_dom_K_chnl_TWIK1"/>
</dbReference>
<dbReference type="PANTHER" id="PTHR11003:SF28">
    <property type="entry name" value="POTASSIUM CHANNEL SUBFAMILY K MEMBER 6"/>
    <property type="match status" value="1"/>
</dbReference>
<dbReference type="PRINTS" id="PR01333">
    <property type="entry name" value="2POREKCHANEL"/>
</dbReference>
<dbReference type="GO" id="GO:0022841">
    <property type="term" value="F:potassium ion leak channel activity"/>
    <property type="evidence" value="ECO:0007669"/>
    <property type="project" value="TreeGrafter"/>
</dbReference>
<dbReference type="PANTHER" id="PTHR11003">
    <property type="entry name" value="POTASSIUM CHANNEL, SUBFAMILY K"/>
    <property type="match status" value="1"/>
</dbReference>
<feature type="compositionally biased region" description="Basic and acidic residues" evidence="10">
    <location>
        <begin position="230"/>
        <end position="245"/>
    </location>
</feature>
<name>A0A1V4K761_PATFA</name>
<evidence type="ECO:0000313" key="15">
    <source>
        <dbReference type="Proteomes" id="UP000190648"/>
    </source>
</evidence>
<evidence type="ECO:0000256" key="7">
    <source>
        <dbReference type="ARBA" id="ARBA00023136"/>
    </source>
</evidence>
<feature type="region of interest" description="Disordered" evidence="10">
    <location>
        <begin position="218"/>
        <end position="257"/>
    </location>
</feature>
<comment type="caution">
    <text evidence="14">The sequence shown here is derived from an EMBL/GenBank/DDBJ whole genome shotgun (WGS) entry which is preliminary data.</text>
</comment>
<keyword evidence="15" id="KW-1185">Reference proteome</keyword>
<dbReference type="AlphaFoldDB" id="A0A1V4K761"/>
<comment type="subcellular location">
    <subcellularLocation>
        <location evidence="1">Membrane</location>
        <topology evidence="1">Multi-pass membrane protein</topology>
    </subcellularLocation>
</comment>
<feature type="compositionally biased region" description="Gly residues" evidence="10">
    <location>
        <begin position="247"/>
        <end position="257"/>
    </location>
</feature>
<evidence type="ECO:0000256" key="3">
    <source>
        <dbReference type="ARBA" id="ARBA00022692"/>
    </source>
</evidence>
<dbReference type="GO" id="GO:0015271">
    <property type="term" value="F:outward rectifier potassium channel activity"/>
    <property type="evidence" value="ECO:0007669"/>
    <property type="project" value="TreeGrafter"/>
</dbReference>
<evidence type="ECO:0000313" key="14">
    <source>
        <dbReference type="EMBL" id="OPJ80279.1"/>
    </source>
</evidence>
<feature type="transmembrane region" description="Helical" evidence="11">
    <location>
        <begin position="115"/>
        <end position="134"/>
    </location>
</feature>
<dbReference type="Proteomes" id="UP000190648">
    <property type="component" value="Unassembled WGS sequence"/>
</dbReference>
<evidence type="ECO:0000256" key="9">
    <source>
        <dbReference type="RuleBase" id="RU003857"/>
    </source>
</evidence>
<dbReference type="GO" id="GO:0005886">
    <property type="term" value="C:plasma membrane"/>
    <property type="evidence" value="ECO:0007669"/>
    <property type="project" value="TreeGrafter"/>
</dbReference>
<evidence type="ECO:0000256" key="12">
    <source>
        <dbReference type="SAM" id="SignalP"/>
    </source>
</evidence>
<dbReference type="GO" id="GO:0030322">
    <property type="term" value="P:stabilization of membrane potential"/>
    <property type="evidence" value="ECO:0007669"/>
    <property type="project" value="TreeGrafter"/>
</dbReference>
<keyword evidence="7 11" id="KW-0472">Membrane</keyword>
<dbReference type="Pfam" id="PF07885">
    <property type="entry name" value="Ion_trans_2"/>
    <property type="match status" value="2"/>
</dbReference>
<gene>
    <name evidence="14" type="ORF">AV530_014162</name>
</gene>
<evidence type="ECO:0000256" key="6">
    <source>
        <dbReference type="ARBA" id="ARBA00023065"/>
    </source>
</evidence>